<feature type="transmembrane region" description="Helical" evidence="4">
    <location>
        <begin position="326"/>
        <end position="346"/>
    </location>
</feature>
<reference evidence="6" key="1">
    <citation type="submission" date="2021-02" db="EMBL/GenBank/DDBJ databases">
        <authorList>
            <person name="Nowell W R."/>
        </authorList>
    </citation>
    <scope>NUCLEOTIDE SEQUENCE</scope>
</reference>
<organism evidence="6 7">
    <name type="scientific">Rotaria sordida</name>
    <dbReference type="NCBI Taxonomy" id="392033"/>
    <lineage>
        <taxon>Eukaryota</taxon>
        <taxon>Metazoa</taxon>
        <taxon>Spiralia</taxon>
        <taxon>Gnathifera</taxon>
        <taxon>Rotifera</taxon>
        <taxon>Eurotatoria</taxon>
        <taxon>Bdelloidea</taxon>
        <taxon>Philodinida</taxon>
        <taxon>Philodinidae</taxon>
        <taxon>Rotaria</taxon>
    </lineage>
</organism>
<feature type="transmembrane region" description="Helical" evidence="4">
    <location>
        <begin position="21"/>
        <end position="40"/>
    </location>
</feature>
<dbReference type="Gene3D" id="1.20.1250.20">
    <property type="entry name" value="MFS general substrate transporter like domains"/>
    <property type="match status" value="1"/>
</dbReference>
<proteinExistence type="predicted"/>
<evidence type="ECO:0000313" key="5">
    <source>
        <dbReference type="EMBL" id="CAF1010555.1"/>
    </source>
</evidence>
<name>A0A814Q0K5_9BILA</name>
<dbReference type="InterPro" id="IPR036259">
    <property type="entry name" value="MFS_trans_sf"/>
</dbReference>
<dbReference type="EMBL" id="CAJNOH010000352">
    <property type="protein sequence ID" value="CAF1010555.1"/>
    <property type="molecule type" value="Genomic_DNA"/>
</dbReference>
<comment type="caution">
    <text evidence="6">The sequence shown here is derived from an EMBL/GenBank/DDBJ whole genome shotgun (WGS) entry which is preliminary data.</text>
</comment>
<feature type="transmembrane region" description="Helical" evidence="4">
    <location>
        <begin position="60"/>
        <end position="82"/>
    </location>
</feature>
<feature type="transmembrane region" description="Helical" evidence="4">
    <location>
        <begin position="380"/>
        <end position="402"/>
    </location>
</feature>
<dbReference type="SUPFAM" id="SSF103473">
    <property type="entry name" value="MFS general substrate transporter"/>
    <property type="match status" value="1"/>
</dbReference>
<accession>A0A814Q0K5</accession>
<gene>
    <name evidence="6" type="ORF">JXQ802_LOCUS19798</name>
    <name evidence="5" type="ORF">PYM288_LOCUS15084</name>
</gene>
<evidence type="ECO:0000256" key="1">
    <source>
        <dbReference type="ARBA" id="ARBA00022692"/>
    </source>
</evidence>
<keyword evidence="1 4" id="KW-0812">Transmembrane</keyword>
<evidence type="ECO:0000313" key="7">
    <source>
        <dbReference type="Proteomes" id="UP000663870"/>
    </source>
</evidence>
<feature type="transmembrane region" description="Helical" evidence="4">
    <location>
        <begin position="94"/>
        <end position="123"/>
    </location>
</feature>
<evidence type="ECO:0000256" key="4">
    <source>
        <dbReference type="SAM" id="Phobius"/>
    </source>
</evidence>
<sequence>MTKESSEQSQSGIKIYTSNPWNLIKSGFLVLTWIALGIHLELVGPTMGILASNANVDYSGMGSALASRGAGYLIANICGAFLQNIVKKHSEGILVCAFILAAIAVFGTSLVTSLILMCILFFIQGAAQGLTDLGGTNILLTMWGAHAAAPLNTAHLGYGIGAVIANLLVRPFLSQRSLSKDTTNNITLNETFESVHSIPTKNSSIVVPYSITAVLCLLIAVGHLFFYIREQKSQRERLEIQQVDYTAVSTNPLNTTHTIDKDKSSPYSPRTCGRGFFQYGLILSIIFVIYTFFIGGNDQTFSKFFFSYVKQDKFNISTQGASWATILYWLSYSIGRLIAAIISVFLSVDICLNIVWCGGFCLALAWLIFVWVIGLTSTSLFILGSATGLVFSPIFPLSFGYFNQKLNVVPMLLALLLCGSAVGTITLQKIAGFVMDRNPKHFPTLLIVCLLMSIIFYLISYVIYSIHKRKNLSNPRPSVTGGAALSPENFNEEEQQMATYLRDNQDT</sequence>
<dbReference type="PANTHER" id="PTHR23121">
    <property type="entry name" value="SODIUM-DEPENDENT GLUCOSE TRANSPORTER 1"/>
    <property type="match status" value="1"/>
</dbReference>
<dbReference type="Pfam" id="PF07690">
    <property type="entry name" value="MFS_1"/>
    <property type="match status" value="1"/>
</dbReference>
<evidence type="ECO:0000256" key="2">
    <source>
        <dbReference type="ARBA" id="ARBA00022989"/>
    </source>
</evidence>
<evidence type="ECO:0000313" key="6">
    <source>
        <dbReference type="EMBL" id="CAF1113019.1"/>
    </source>
</evidence>
<dbReference type="Proteomes" id="UP000663854">
    <property type="component" value="Unassembled WGS sequence"/>
</dbReference>
<protein>
    <submittedName>
        <fullName evidence="6">Uncharacterized protein</fullName>
    </submittedName>
</protein>
<dbReference type="EMBL" id="CAJNOL010000552">
    <property type="protein sequence ID" value="CAF1113019.1"/>
    <property type="molecule type" value="Genomic_DNA"/>
</dbReference>
<feature type="transmembrane region" description="Helical" evidence="4">
    <location>
        <begin position="353"/>
        <end position="374"/>
    </location>
</feature>
<keyword evidence="7" id="KW-1185">Reference proteome</keyword>
<dbReference type="AlphaFoldDB" id="A0A814Q0K5"/>
<keyword evidence="2 4" id="KW-1133">Transmembrane helix</keyword>
<dbReference type="GO" id="GO:0022857">
    <property type="term" value="F:transmembrane transporter activity"/>
    <property type="evidence" value="ECO:0007669"/>
    <property type="project" value="InterPro"/>
</dbReference>
<dbReference type="PANTHER" id="PTHR23121:SF9">
    <property type="entry name" value="SODIUM-DEPENDENT GLUCOSE TRANSPORTER 1"/>
    <property type="match status" value="1"/>
</dbReference>
<evidence type="ECO:0000256" key="3">
    <source>
        <dbReference type="ARBA" id="ARBA00023136"/>
    </source>
</evidence>
<feature type="transmembrane region" description="Helical" evidence="4">
    <location>
        <begin position="206"/>
        <end position="228"/>
    </location>
</feature>
<feature type="transmembrane region" description="Helical" evidence="4">
    <location>
        <begin position="442"/>
        <end position="464"/>
    </location>
</feature>
<feature type="transmembrane region" description="Helical" evidence="4">
    <location>
        <begin position="276"/>
        <end position="295"/>
    </location>
</feature>
<dbReference type="InterPro" id="IPR011701">
    <property type="entry name" value="MFS"/>
</dbReference>
<dbReference type="Proteomes" id="UP000663870">
    <property type="component" value="Unassembled WGS sequence"/>
</dbReference>
<feature type="transmembrane region" description="Helical" evidence="4">
    <location>
        <begin position="409"/>
        <end position="430"/>
    </location>
</feature>
<keyword evidence="3 4" id="KW-0472">Membrane</keyword>